<dbReference type="InterPro" id="IPR051395">
    <property type="entry name" value="Cytochrome_c_Peroxidase/MauG"/>
</dbReference>
<evidence type="ECO:0000313" key="11">
    <source>
        <dbReference type="EMBL" id="APO77146.1"/>
    </source>
</evidence>
<keyword evidence="6" id="KW-0560">Oxidoreductase</keyword>
<comment type="cofactor">
    <cofactor evidence="8">
        <name>heme</name>
        <dbReference type="ChEBI" id="CHEBI:30413"/>
    </cofactor>
    <text evidence="8">Binds 2 heme groups.</text>
</comment>
<evidence type="ECO:0000256" key="3">
    <source>
        <dbReference type="ARBA" id="ARBA00022723"/>
    </source>
</evidence>
<evidence type="ECO:0000256" key="4">
    <source>
        <dbReference type="ARBA" id="ARBA00022729"/>
    </source>
</evidence>
<evidence type="ECO:0000256" key="9">
    <source>
        <dbReference type="PIRSR" id="PIRSR000294-2"/>
    </source>
</evidence>
<name>A0A1L5PAQ4_RHIET</name>
<dbReference type="GO" id="GO:0009055">
    <property type="term" value="F:electron transfer activity"/>
    <property type="evidence" value="ECO:0007669"/>
    <property type="project" value="InterPro"/>
</dbReference>
<dbReference type="InterPro" id="IPR004852">
    <property type="entry name" value="Di-haem_cyt_c_peroxidsae"/>
</dbReference>
<comment type="PTM">
    <text evidence="8">Binds 2 heme groups per subunit.</text>
</comment>
<evidence type="ECO:0000313" key="12">
    <source>
        <dbReference type="Proteomes" id="UP000185109"/>
    </source>
</evidence>
<proteinExistence type="predicted"/>
<reference evidence="11 12" key="1">
    <citation type="submission" date="2016-09" db="EMBL/GenBank/DDBJ databases">
        <title>The complete genome sequences of Rhizobium gallicum, symbiovars gallicum and phaseoli, symbionts associated to common bean (Phaseolus vulgaris).</title>
        <authorList>
            <person name="Bustos P."/>
            <person name="Santamaria R.I."/>
            <person name="Perez-Carrascal O.M."/>
            <person name="Juarez S."/>
            <person name="Lozano L."/>
            <person name="Martinez-Flores I."/>
            <person name="Martinez-Romero E."/>
            <person name="Cevallos M."/>
            <person name="Romero D."/>
            <person name="Davila G."/>
            <person name="Gonzalez V."/>
        </authorList>
    </citation>
    <scope>NUCLEOTIDE SEQUENCE [LARGE SCALE GENOMIC DNA]</scope>
    <source>
        <strain evidence="11 12">8C-3</strain>
        <plasmid evidence="12">Plasmid prsp8c3a</plasmid>
    </source>
</reference>
<comment type="subcellular location">
    <subcellularLocation>
        <location evidence="1">Periplasm</location>
    </subcellularLocation>
</comment>
<dbReference type="PANTHER" id="PTHR30600:SF7">
    <property type="entry name" value="CYTOCHROME C PEROXIDASE-RELATED"/>
    <property type="match status" value="1"/>
</dbReference>
<dbReference type="Proteomes" id="UP000185109">
    <property type="component" value="Plasmid pRsp8C3a"/>
</dbReference>
<evidence type="ECO:0000256" key="7">
    <source>
        <dbReference type="ARBA" id="ARBA00023004"/>
    </source>
</evidence>
<gene>
    <name evidence="11" type="ORF">AM571_PA00262</name>
</gene>
<feature type="binding site" description="axial binding residue" evidence="9">
    <location>
        <position position="212"/>
    </location>
    <ligand>
        <name>heme c</name>
        <dbReference type="ChEBI" id="CHEBI:61717"/>
        <label>2</label>
    </ligand>
    <ligandPart>
        <name>Fe</name>
        <dbReference type="ChEBI" id="CHEBI:18248"/>
    </ligandPart>
</feature>
<evidence type="ECO:0000259" key="10">
    <source>
        <dbReference type="PROSITE" id="PS51007"/>
    </source>
</evidence>
<dbReference type="InterPro" id="IPR009056">
    <property type="entry name" value="Cyt_c-like_dom"/>
</dbReference>
<dbReference type="Gene3D" id="1.10.760.10">
    <property type="entry name" value="Cytochrome c-like domain"/>
    <property type="match status" value="2"/>
</dbReference>
<keyword evidence="5" id="KW-0574">Periplasm</keyword>
<keyword evidence="2 8" id="KW-0349">Heme</keyword>
<dbReference type="InterPro" id="IPR026259">
    <property type="entry name" value="MauG/Cytc_peroxidase"/>
</dbReference>
<feature type="binding site" description="covalent" evidence="8">
    <location>
        <position position="68"/>
    </location>
    <ligand>
        <name>heme c</name>
        <dbReference type="ChEBI" id="CHEBI:61717"/>
        <label>1</label>
    </ligand>
</feature>
<dbReference type="Pfam" id="PF03150">
    <property type="entry name" value="CCP_MauG"/>
    <property type="match status" value="1"/>
</dbReference>
<accession>A0A1L5PAQ4</accession>
<dbReference type="EMBL" id="CP017242">
    <property type="protein sequence ID" value="APO77146.1"/>
    <property type="molecule type" value="Genomic_DNA"/>
</dbReference>
<keyword evidence="4" id="KW-0732">Signal</keyword>
<evidence type="ECO:0000256" key="8">
    <source>
        <dbReference type="PIRSR" id="PIRSR000294-1"/>
    </source>
</evidence>
<keyword evidence="3 9" id="KW-0479">Metal-binding</keyword>
<evidence type="ECO:0000256" key="5">
    <source>
        <dbReference type="ARBA" id="ARBA00022764"/>
    </source>
</evidence>
<feature type="binding site" description="covalent" evidence="8">
    <location>
        <position position="208"/>
    </location>
    <ligand>
        <name>heme c</name>
        <dbReference type="ChEBI" id="CHEBI:61717"/>
        <label>2</label>
    </ligand>
</feature>
<dbReference type="GO" id="GO:0042597">
    <property type="term" value="C:periplasmic space"/>
    <property type="evidence" value="ECO:0007669"/>
    <property type="project" value="UniProtKB-SubCell"/>
</dbReference>
<dbReference type="PROSITE" id="PS51007">
    <property type="entry name" value="CYTC"/>
    <property type="match status" value="2"/>
</dbReference>
<feature type="binding site" description="covalent" evidence="8">
    <location>
        <position position="211"/>
    </location>
    <ligand>
        <name>heme c</name>
        <dbReference type="ChEBI" id="CHEBI:61717"/>
        <label>2</label>
    </ligand>
</feature>
<evidence type="ECO:0000256" key="1">
    <source>
        <dbReference type="ARBA" id="ARBA00004418"/>
    </source>
</evidence>
<dbReference type="PIRSF" id="PIRSF000294">
    <property type="entry name" value="Cytochrome-c_peroxidase"/>
    <property type="match status" value="1"/>
</dbReference>
<feature type="domain" description="Cytochrome c" evidence="10">
    <location>
        <begin position="43"/>
        <end position="144"/>
    </location>
</feature>
<dbReference type="AlphaFoldDB" id="A0A1L5PAQ4"/>
<dbReference type="SUPFAM" id="SSF46626">
    <property type="entry name" value="Cytochrome c"/>
    <property type="match status" value="2"/>
</dbReference>
<geneLocation type="plasmid" evidence="12">
    <name>prsp8c3a</name>
</geneLocation>
<feature type="binding site" description="axial binding residue" evidence="9">
    <location>
        <position position="283"/>
    </location>
    <ligand>
        <name>heme c</name>
        <dbReference type="ChEBI" id="CHEBI:61717"/>
        <label>2</label>
    </ligand>
    <ligandPart>
        <name>Fe</name>
        <dbReference type="ChEBI" id="CHEBI:18248"/>
    </ligandPart>
</feature>
<organism evidence="11 12">
    <name type="scientific">Rhizobium etli 8C-3</name>
    <dbReference type="NCBI Taxonomy" id="538025"/>
    <lineage>
        <taxon>Bacteria</taxon>
        <taxon>Pseudomonadati</taxon>
        <taxon>Pseudomonadota</taxon>
        <taxon>Alphaproteobacteria</taxon>
        <taxon>Hyphomicrobiales</taxon>
        <taxon>Rhizobiaceae</taxon>
        <taxon>Rhizobium/Agrobacterium group</taxon>
        <taxon>Rhizobium</taxon>
    </lineage>
</organism>
<feature type="binding site" description="covalent" evidence="8">
    <location>
        <position position="65"/>
    </location>
    <ligand>
        <name>heme c</name>
        <dbReference type="ChEBI" id="CHEBI:61717"/>
        <label>1</label>
    </ligand>
</feature>
<dbReference type="InterPro" id="IPR036909">
    <property type="entry name" value="Cyt_c-like_dom_sf"/>
</dbReference>
<dbReference type="GO" id="GO:0046872">
    <property type="term" value="F:metal ion binding"/>
    <property type="evidence" value="ECO:0007669"/>
    <property type="project" value="UniProtKB-KW"/>
</dbReference>
<dbReference type="GO" id="GO:0004130">
    <property type="term" value="F:cytochrome-c peroxidase activity"/>
    <property type="evidence" value="ECO:0007669"/>
    <property type="project" value="TreeGrafter"/>
</dbReference>
<dbReference type="PANTHER" id="PTHR30600">
    <property type="entry name" value="CYTOCHROME C PEROXIDASE-RELATED"/>
    <property type="match status" value="1"/>
</dbReference>
<dbReference type="RefSeq" id="WP_074063573.1">
    <property type="nucleotide sequence ID" value="NZ_CP017242.1"/>
</dbReference>
<dbReference type="GO" id="GO:0020037">
    <property type="term" value="F:heme binding"/>
    <property type="evidence" value="ECO:0007669"/>
    <property type="project" value="InterPro"/>
</dbReference>
<sequence>MKPSRRSLAVAMGLCFALSEPSLGFDRNEPVAPLPEIDRLDAGKVALGQSLFFDPILSSDNQMSCASCHDPAAGGTMRTPRPTGKVDGKPLFNVPTIFNVANNHMFGWRGSLRSLVEQNEKVLLDPNLMGAQWDDLVSKLDGSKGYGDAFREAYGSPPTREAVLDALGAYEISLRTPGAPFDRYMRGDLAALTPQQIEGYGLFKDYGCASCHQGSNIGGNMSQRLGIFNDNNRDFRESPVDVATDQDEERRPFRVPSLRNVAKTAPYFHDGRTPDLTEAVSQMGLLQLGRYLSPGDIAALRAFLESLTGNVPNVPQPRSKRRDR</sequence>
<feature type="domain" description="Cytochrome c" evidence="10">
    <location>
        <begin position="194"/>
        <end position="308"/>
    </location>
</feature>
<evidence type="ECO:0000256" key="6">
    <source>
        <dbReference type="ARBA" id="ARBA00023002"/>
    </source>
</evidence>
<protein>
    <submittedName>
        <fullName evidence="11">Cytochrome-c peroxidase protein</fullName>
    </submittedName>
</protein>
<evidence type="ECO:0000256" key="2">
    <source>
        <dbReference type="ARBA" id="ARBA00022617"/>
    </source>
</evidence>
<keyword evidence="11" id="KW-0575">Peroxidase</keyword>
<keyword evidence="7 9" id="KW-0408">Iron</keyword>
<feature type="binding site" description="axial binding residue" evidence="9">
    <location>
        <position position="69"/>
    </location>
    <ligand>
        <name>heme c</name>
        <dbReference type="ChEBI" id="CHEBI:61717"/>
        <label>1</label>
    </ligand>
    <ligandPart>
        <name>Fe</name>
        <dbReference type="ChEBI" id="CHEBI:18248"/>
    </ligandPart>
</feature>
<keyword evidence="11" id="KW-0614">Plasmid</keyword>